<dbReference type="HOGENOM" id="CLU_028200_6_2_1"/>
<dbReference type="InterPro" id="IPR008427">
    <property type="entry name" value="Extracellular_membr_CFEM_dom"/>
</dbReference>
<keyword evidence="14" id="KW-0408">Iron</keyword>
<dbReference type="OrthoDB" id="408702at2759"/>
<keyword evidence="5" id="KW-0964">Secreted</keyword>
<evidence type="ECO:0000313" key="19">
    <source>
        <dbReference type="EMBL" id="EDU47972.1"/>
    </source>
</evidence>
<evidence type="ECO:0000256" key="11">
    <source>
        <dbReference type="ARBA" id="ARBA00023157"/>
    </source>
</evidence>
<keyword evidence="14" id="KW-0349">Heme</keyword>
<accession>B2W3L5</accession>
<comment type="similarity">
    <text evidence="13">Belongs to the SAT4 family.</text>
</comment>
<feature type="disulfide bond" evidence="14">
    <location>
        <begin position="62"/>
        <end position="95"/>
    </location>
</feature>
<dbReference type="PANTHER" id="PTHR33048">
    <property type="entry name" value="PTH11-LIKE INTEGRAL MEMBRANE PROTEIN (AFU_ORTHOLOGUE AFUA_5G11245)"/>
    <property type="match status" value="1"/>
</dbReference>
<feature type="disulfide bond" evidence="14">
    <location>
        <begin position="53"/>
        <end position="60"/>
    </location>
</feature>
<dbReference type="PANTHER" id="PTHR33048:SF131">
    <property type="entry name" value="INTEGRAL MEMBRANE PROTEIN"/>
    <property type="match status" value="1"/>
</dbReference>
<dbReference type="Pfam" id="PF05730">
    <property type="entry name" value="CFEM"/>
    <property type="match status" value="1"/>
</dbReference>
<dbReference type="AlphaFoldDB" id="B2W3L5"/>
<comment type="similarity">
    <text evidence="4">Belongs to the RBT5 family.</text>
</comment>
<dbReference type="eggNOG" id="ENOG502SKG6">
    <property type="taxonomic scope" value="Eukaryota"/>
</dbReference>
<evidence type="ECO:0000256" key="17">
    <source>
        <dbReference type="SAM" id="SignalP"/>
    </source>
</evidence>
<dbReference type="STRING" id="426418.B2W3L5"/>
<keyword evidence="12" id="KW-0449">Lipoprotein</keyword>
<keyword evidence="6" id="KW-0336">GPI-anchor</keyword>
<evidence type="ECO:0000256" key="1">
    <source>
        <dbReference type="ARBA" id="ARBA00004141"/>
    </source>
</evidence>
<keyword evidence="11 14" id="KW-1015">Disulfide bond</keyword>
<feature type="transmembrane region" description="Helical" evidence="16">
    <location>
        <begin position="217"/>
        <end position="238"/>
    </location>
</feature>
<dbReference type="SMART" id="SM00747">
    <property type="entry name" value="CFEM"/>
    <property type="match status" value="1"/>
</dbReference>
<evidence type="ECO:0000256" key="15">
    <source>
        <dbReference type="SAM" id="MobiDB-lite"/>
    </source>
</evidence>
<evidence type="ECO:0000256" key="10">
    <source>
        <dbReference type="ARBA" id="ARBA00023136"/>
    </source>
</evidence>
<feature type="chain" id="PRO_5002782458" description="CFEM domain-containing protein" evidence="17">
    <location>
        <begin position="22"/>
        <end position="549"/>
    </location>
</feature>
<evidence type="ECO:0000256" key="4">
    <source>
        <dbReference type="ARBA" id="ARBA00010031"/>
    </source>
</evidence>
<feature type="disulfide bond" evidence="14">
    <location>
        <begin position="39"/>
        <end position="79"/>
    </location>
</feature>
<proteinExistence type="inferred from homology"/>
<evidence type="ECO:0000256" key="9">
    <source>
        <dbReference type="ARBA" id="ARBA00022989"/>
    </source>
</evidence>
<evidence type="ECO:0000256" key="16">
    <source>
        <dbReference type="SAM" id="Phobius"/>
    </source>
</evidence>
<feature type="domain" description="CFEM" evidence="18">
    <location>
        <begin position="11"/>
        <end position="122"/>
    </location>
</feature>
<feature type="binding site" description="axial binding residue" evidence="14">
    <location>
        <position position="57"/>
    </location>
    <ligand>
        <name>heme</name>
        <dbReference type="ChEBI" id="CHEBI:30413"/>
    </ligand>
    <ligandPart>
        <name>Fe</name>
        <dbReference type="ChEBI" id="CHEBI:18248"/>
    </ligandPart>
</feature>
<dbReference type="GeneID" id="6343311"/>
<feature type="disulfide bond" evidence="14">
    <location>
        <begin position="43"/>
        <end position="74"/>
    </location>
</feature>
<name>B2W3L5_PYRTR</name>
<feature type="compositionally biased region" description="Basic residues" evidence="15">
    <location>
        <begin position="538"/>
        <end position="549"/>
    </location>
</feature>
<feature type="transmembrane region" description="Helical" evidence="16">
    <location>
        <begin position="294"/>
        <end position="315"/>
    </location>
</feature>
<evidence type="ECO:0000256" key="14">
    <source>
        <dbReference type="PROSITE-ProRule" id="PRU01356"/>
    </source>
</evidence>
<dbReference type="InterPro" id="IPR052337">
    <property type="entry name" value="SAT4-like"/>
</dbReference>
<evidence type="ECO:0000256" key="2">
    <source>
        <dbReference type="ARBA" id="ARBA00004589"/>
    </source>
</evidence>
<evidence type="ECO:0000256" key="3">
    <source>
        <dbReference type="ARBA" id="ARBA00004613"/>
    </source>
</evidence>
<dbReference type="KEGG" id="ptrr:6343311"/>
<organism evidence="19 20">
    <name type="scientific">Pyrenophora tritici-repentis (strain Pt-1C-BFP)</name>
    <name type="common">Wheat tan spot fungus</name>
    <name type="synonym">Drechslera tritici-repentis</name>
    <dbReference type="NCBI Taxonomy" id="426418"/>
    <lineage>
        <taxon>Eukaryota</taxon>
        <taxon>Fungi</taxon>
        <taxon>Dikarya</taxon>
        <taxon>Ascomycota</taxon>
        <taxon>Pezizomycotina</taxon>
        <taxon>Dothideomycetes</taxon>
        <taxon>Pleosporomycetidae</taxon>
        <taxon>Pleosporales</taxon>
        <taxon>Pleosporineae</taxon>
        <taxon>Pleosporaceae</taxon>
        <taxon>Pyrenophora</taxon>
    </lineage>
</organism>
<dbReference type="OMA" id="FDPTWDY"/>
<keyword evidence="7 16" id="KW-0812">Transmembrane</keyword>
<dbReference type="PROSITE" id="PS52012">
    <property type="entry name" value="CFEM"/>
    <property type="match status" value="1"/>
</dbReference>
<evidence type="ECO:0000259" key="18">
    <source>
        <dbReference type="PROSITE" id="PS52012"/>
    </source>
</evidence>
<feature type="transmembrane region" description="Helical" evidence="16">
    <location>
        <begin position="335"/>
        <end position="357"/>
    </location>
</feature>
<feature type="transmembrane region" description="Helical" evidence="16">
    <location>
        <begin position="106"/>
        <end position="127"/>
    </location>
</feature>
<dbReference type="GO" id="GO:0046872">
    <property type="term" value="F:metal ion binding"/>
    <property type="evidence" value="ECO:0007669"/>
    <property type="project" value="UniProtKB-UniRule"/>
</dbReference>
<evidence type="ECO:0000313" key="20">
    <source>
        <dbReference type="Proteomes" id="UP000001471"/>
    </source>
</evidence>
<reference evidence="20" key="1">
    <citation type="journal article" date="2013" name="G3 (Bethesda)">
        <title>Comparative genomics of a plant-pathogenic fungus, Pyrenophora tritici-repentis, reveals transduplication and the impact of repeat elements on pathogenicity and population divergence.</title>
        <authorList>
            <person name="Manning V.A."/>
            <person name="Pandelova I."/>
            <person name="Dhillon B."/>
            <person name="Wilhelm L.J."/>
            <person name="Goodwin S.B."/>
            <person name="Berlin A.M."/>
            <person name="Figueroa M."/>
            <person name="Freitag M."/>
            <person name="Hane J.K."/>
            <person name="Henrissat B."/>
            <person name="Holman W.H."/>
            <person name="Kodira C.D."/>
            <person name="Martin J."/>
            <person name="Oliver R.P."/>
            <person name="Robbertse B."/>
            <person name="Schackwitz W."/>
            <person name="Schwartz D.C."/>
            <person name="Spatafora J.W."/>
            <person name="Turgeon B.G."/>
            <person name="Yandava C."/>
            <person name="Young S."/>
            <person name="Zhou S."/>
            <person name="Zeng Q."/>
            <person name="Grigoriev I.V."/>
            <person name="Ma L.-J."/>
            <person name="Ciuffetti L.M."/>
        </authorList>
    </citation>
    <scope>NUCLEOTIDE SEQUENCE [LARGE SCALE GENOMIC DNA]</scope>
    <source>
        <strain evidence="20">Pt-1C-BFP</strain>
    </source>
</reference>
<dbReference type="InParanoid" id="B2W3L5"/>
<feature type="transmembrane region" description="Helical" evidence="16">
    <location>
        <begin position="139"/>
        <end position="161"/>
    </location>
</feature>
<dbReference type="InterPro" id="IPR049326">
    <property type="entry name" value="Rhodopsin_dom_fungi"/>
</dbReference>
<feature type="region of interest" description="Disordered" evidence="15">
    <location>
        <begin position="528"/>
        <end position="549"/>
    </location>
</feature>
<dbReference type="Proteomes" id="UP000001471">
    <property type="component" value="Unassembled WGS sequence"/>
</dbReference>
<comment type="subcellular location">
    <subcellularLocation>
        <location evidence="2">Membrane</location>
        <topology evidence="2">Lipid-anchor</topology>
        <topology evidence="2">GPI-anchor</topology>
    </subcellularLocation>
    <subcellularLocation>
        <location evidence="1">Membrane</location>
        <topology evidence="1">Multi-pass membrane protein</topology>
    </subcellularLocation>
    <subcellularLocation>
        <location evidence="3">Secreted</location>
    </subcellularLocation>
</comment>
<protein>
    <recommendedName>
        <fullName evidence="18">CFEM domain-containing protein</fullName>
    </recommendedName>
</protein>
<dbReference type="EMBL" id="DS231618">
    <property type="protein sequence ID" value="EDU47972.1"/>
    <property type="molecule type" value="Genomic_DNA"/>
</dbReference>
<evidence type="ECO:0000256" key="8">
    <source>
        <dbReference type="ARBA" id="ARBA00022729"/>
    </source>
</evidence>
<evidence type="ECO:0000256" key="13">
    <source>
        <dbReference type="ARBA" id="ARBA00038359"/>
    </source>
</evidence>
<keyword evidence="10 16" id="KW-0472">Membrane</keyword>
<feature type="transmembrane region" description="Helical" evidence="16">
    <location>
        <begin position="258"/>
        <end position="282"/>
    </location>
</feature>
<dbReference type="Pfam" id="PF20684">
    <property type="entry name" value="Fung_rhodopsin"/>
    <property type="match status" value="1"/>
</dbReference>
<gene>
    <name evidence="19" type="ORF">PTRG_05065</name>
</gene>
<feature type="signal peptide" evidence="17">
    <location>
        <begin position="1"/>
        <end position="21"/>
    </location>
</feature>
<evidence type="ECO:0000256" key="7">
    <source>
        <dbReference type="ARBA" id="ARBA00022692"/>
    </source>
</evidence>
<evidence type="ECO:0000256" key="6">
    <source>
        <dbReference type="ARBA" id="ARBA00022622"/>
    </source>
</evidence>
<sequence length="549" mass="61195">MRVRALLAVFWVFLSIGVVEAFGPGVNSRALGVADIPPCGLVCTISALSVSGCPASDVDCICRDSKLTQTVAECMLANCTMQESLQTARVQADQCNLSRESKRTDIFTYTIVVYSLAIVCVILRIAGKFISKRLALDDYIVVIAILICALPVACVICMTQEGFGEHLWNLPDGALLSVLRYFFICWSTYVLVLGLIKVSLVLFYLEIFQTRRFRITAYIVLACIIINSVTIFFFTVFICSPIESFWNRDIKGKCMDLRAIAFANSASAIAQDIVLLILPLVSIKNLQMKRQRKWAVGFMFAIGTFGCIATIFRFQTLTTFKISVDPTWDYVAVTIWTELELAAGFICVSLPSIRIVVVRLLPKRIKEFLSHITHSSSDSDRTPQKPFIHLPPPPMHKEWNRPSGCSWISLGANDHPPILETRKSFMSGIWPWVDSGATLPTSSFSSNKAGNSRHPLSMMSNYSDTRTGVAVTQSPFHERKDEFDPDALELLTVPPISCGRFMNRDSCKTFASRDDSVTALPSIGCLPERSFSQDMPRRKLSKRGRKDPV</sequence>
<feature type="transmembrane region" description="Helical" evidence="16">
    <location>
        <begin position="181"/>
        <end position="205"/>
    </location>
</feature>
<keyword evidence="9 16" id="KW-1133">Transmembrane helix</keyword>
<evidence type="ECO:0000256" key="12">
    <source>
        <dbReference type="ARBA" id="ARBA00023288"/>
    </source>
</evidence>
<evidence type="ECO:0000256" key="5">
    <source>
        <dbReference type="ARBA" id="ARBA00022525"/>
    </source>
</evidence>
<dbReference type="GO" id="GO:0005576">
    <property type="term" value="C:extracellular region"/>
    <property type="evidence" value="ECO:0007669"/>
    <property type="project" value="UniProtKB-SubCell"/>
</dbReference>
<keyword evidence="6" id="KW-0325">Glycoprotein</keyword>
<dbReference type="GO" id="GO:0098552">
    <property type="term" value="C:side of membrane"/>
    <property type="evidence" value="ECO:0007669"/>
    <property type="project" value="UniProtKB-KW"/>
</dbReference>
<keyword evidence="14" id="KW-0479">Metal-binding</keyword>
<keyword evidence="8 17" id="KW-0732">Signal</keyword>